<dbReference type="CDD" id="cd22450">
    <property type="entry name" value="KH-I_ScSCP160_rpt5"/>
    <property type="match status" value="1"/>
</dbReference>
<feature type="domain" description="K Homology" evidence="4">
    <location>
        <begin position="548"/>
        <end position="619"/>
    </location>
</feature>
<dbReference type="GO" id="GO:0003723">
    <property type="term" value="F:RNA binding"/>
    <property type="evidence" value="ECO:0007669"/>
    <property type="project" value="UniProtKB-UniRule"/>
</dbReference>
<dbReference type="OrthoDB" id="10027144at2759"/>
<evidence type="ECO:0000256" key="3">
    <source>
        <dbReference type="SAM" id="MobiDB-lite"/>
    </source>
</evidence>
<dbReference type="SMART" id="SM00322">
    <property type="entry name" value="KH"/>
    <property type="match status" value="9"/>
</dbReference>
<dbReference type="InterPro" id="IPR004087">
    <property type="entry name" value="KH_dom"/>
</dbReference>
<sequence length="1238" mass="134262">MALSASDLQRRHELEGAPDPFPSLAESSPAPKKKQEQNPTVDPGFEIAFPSLAPAAPDQAPAAVSAWGAGPRIKPVAKAPVFVDSFNLSSMDLSNAGKDGKSATLGEVMKQVMAKYKVKIDASANQRTRQTTFHVKAESQKELDKAKRSLLALLSPVISHVLYAPISTIGSIVGVKGATLKQIRDQTSVRVDIPKRETLTPTGNGTVSGKASPSLDEEEEEPTVPVTLTGPQPLVFEALESLKRIIASRTPSTTVRVRDIPAHVLPFILTCRNGFIAAAQSNDITLTLTQGAREITASGDREAVGRAVEAIKAAIESYKAKLTSLKLTLPKRQHRLLAGKAADEVMTKSKCAVVVPSEDEVDEELTVWGQPQDLATGISTIIEQANSKYIHEFPLPGPVSLSKDLVTYIEKIDFVKTLQAQQADVEVYLPSLKAVKPTLSIDLVGDKSSTDVLVKRLSELVGKLYGGVRSVQIDWLLHRVIQGKNVKKHSMKFITFTSTSPMRIPRCHPVLLAYDPDSASASPIPDEKKKHLDAVEKELLKFAKDAADVKSELVTVEKRWHDAVNGYGGTALNAIIGEDTTLSVKVGGEAGESSEDVILVRGISSDVDRVVKEILKIVEDAKNDEIENSYETEFEIDREYVARIVGSGGAGINRHRDQLGVKVDISDETDEKEGGKKGKKVQLKSKIKITGREENAEEAKKRILAQCERLADETSDILKIPAQYHSSLIGEKGKYTIRLEDKYSVKITFPRHAGDGGEQKTREQLKSDEVLIRGGRKGVAGAKSELLDAVEYEKETNNTLKFTVPTRSVARILGRGGANINEIKDDTNCSHIDLERGSDEVNSTSTITLRGTKKDIAAAKAAILAIADQVQEEVTESVTIESRYHRSIIGAGGQGLKDLIARCGGPSDPKAQVGLVRFPRQGEYGEEVLLRGEAKVVAKLKEELEKIAAEHRDRVILGVDIPAQQHRALIGRGGQTLNDLQNKFNVQIQFPGSRSYGQVGVPENSDELAEVDAANLVKVTGSRSNVEAAIADLKSHIKPPMPEGITREVSVPSKYQFAISSQGSFFRTLRGHGVQVDQSVPTQRSSLPARPPSEQVTSARIDDEEDPASPSAFEWQVVQNYQDVEEGDSVWTLKGRDEAALDKAEKMINDAIQKATKASHVGFLTLADRSSFPRIVGTKGASVARLRDESGADITVSRENNTIVIVGAESEINNAKDAILKLAASNNGPRGGRRHHDD</sequence>
<comment type="caution">
    <text evidence="5">The sequence shown here is derived from an EMBL/GenBank/DDBJ whole genome shotgun (WGS) entry which is preliminary data.</text>
</comment>
<evidence type="ECO:0000313" key="6">
    <source>
        <dbReference type="Proteomes" id="UP000298030"/>
    </source>
</evidence>
<dbReference type="PANTHER" id="PTHR10288">
    <property type="entry name" value="KH DOMAIN CONTAINING RNA BINDING PROTEIN"/>
    <property type="match status" value="1"/>
</dbReference>
<feature type="region of interest" description="Disordered" evidence="3">
    <location>
        <begin position="1"/>
        <end position="46"/>
    </location>
</feature>
<keyword evidence="6" id="KW-1185">Reference proteome</keyword>
<evidence type="ECO:0000256" key="2">
    <source>
        <dbReference type="PROSITE-ProRule" id="PRU00117"/>
    </source>
</evidence>
<evidence type="ECO:0000259" key="4">
    <source>
        <dbReference type="SMART" id="SM00322"/>
    </source>
</evidence>
<proteinExistence type="predicted"/>
<feature type="domain" description="K Homology" evidence="4">
    <location>
        <begin position="796"/>
        <end position="868"/>
    </location>
</feature>
<dbReference type="InterPro" id="IPR004088">
    <property type="entry name" value="KH_dom_type_1"/>
</dbReference>
<dbReference type="InterPro" id="IPR036612">
    <property type="entry name" value="KH_dom_type_1_sf"/>
</dbReference>
<gene>
    <name evidence="5" type="ORF">FA13DRAFT_1786533</name>
</gene>
<dbReference type="CDD" id="cd22448">
    <property type="entry name" value="KH-I_ScSCP160_rpt3"/>
    <property type="match status" value="1"/>
</dbReference>
<dbReference type="AlphaFoldDB" id="A0A4Y7TUV9"/>
<name>A0A4Y7TUV9_COPMI</name>
<feature type="region of interest" description="Disordered" evidence="3">
    <location>
        <begin position="1076"/>
        <end position="1110"/>
    </location>
</feature>
<evidence type="ECO:0000256" key="1">
    <source>
        <dbReference type="ARBA" id="ARBA00022737"/>
    </source>
</evidence>
<feature type="compositionally biased region" description="Polar residues" evidence="3">
    <location>
        <begin position="199"/>
        <end position="211"/>
    </location>
</feature>
<organism evidence="5 6">
    <name type="scientific">Coprinellus micaceus</name>
    <name type="common">Glistening ink-cap mushroom</name>
    <name type="synonym">Coprinus micaceus</name>
    <dbReference type="NCBI Taxonomy" id="71717"/>
    <lineage>
        <taxon>Eukaryota</taxon>
        <taxon>Fungi</taxon>
        <taxon>Dikarya</taxon>
        <taxon>Basidiomycota</taxon>
        <taxon>Agaricomycotina</taxon>
        <taxon>Agaricomycetes</taxon>
        <taxon>Agaricomycetidae</taxon>
        <taxon>Agaricales</taxon>
        <taxon>Agaricineae</taxon>
        <taxon>Psathyrellaceae</taxon>
        <taxon>Coprinellus</taxon>
    </lineage>
</organism>
<dbReference type="Pfam" id="PF00013">
    <property type="entry name" value="KH_1"/>
    <property type="match status" value="6"/>
</dbReference>
<feature type="domain" description="K Homology" evidence="4">
    <location>
        <begin position="953"/>
        <end position="1038"/>
    </location>
</feature>
<feature type="region of interest" description="Disordered" evidence="3">
    <location>
        <begin position="194"/>
        <end position="227"/>
    </location>
</feature>
<dbReference type="PROSITE" id="PS50084">
    <property type="entry name" value="KH_TYPE_1"/>
    <property type="match status" value="7"/>
</dbReference>
<dbReference type="EMBL" id="QPFP01000004">
    <property type="protein sequence ID" value="TEB37382.1"/>
    <property type="molecule type" value="Genomic_DNA"/>
</dbReference>
<evidence type="ECO:0000313" key="5">
    <source>
        <dbReference type="EMBL" id="TEB37382.1"/>
    </source>
</evidence>
<feature type="domain" description="K Homology" evidence="4">
    <location>
        <begin position="628"/>
        <end position="708"/>
    </location>
</feature>
<dbReference type="SUPFAM" id="SSF54791">
    <property type="entry name" value="Eukaryotic type KH-domain (KH-domain type I)"/>
    <property type="match status" value="7"/>
</dbReference>
<accession>A0A4Y7TUV9</accession>
<feature type="domain" description="K Homology" evidence="4">
    <location>
        <begin position="712"/>
        <end position="791"/>
    </location>
</feature>
<dbReference type="STRING" id="71717.A0A4Y7TUV9"/>
<feature type="compositionally biased region" description="Polar residues" evidence="3">
    <location>
        <begin position="1076"/>
        <end position="1086"/>
    </location>
</feature>
<feature type="domain" description="K Homology" evidence="4">
    <location>
        <begin position="156"/>
        <end position="247"/>
    </location>
</feature>
<keyword evidence="2" id="KW-0694">RNA-binding</keyword>
<dbReference type="Gene3D" id="3.30.1370.10">
    <property type="entry name" value="K Homology domain, type 1"/>
    <property type="match status" value="8"/>
</dbReference>
<dbReference type="Proteomes" id="UP000298030">
    <property type="component" value="Unassembled WGS sequence"/>
</dbReference>
<feature type="domain" description="K Homology" evidence="4">
    <location>
        <begin position="1158"/>
        <end position="1224"/>
    </location>
</feature>
<reference evidence="5 6" key="1">
    <citation type="journal article" date="2019" name="Nat. Ecol. Evol.">
        <title>Megaphylogeny resolves global patterns of mushroom evolution.</title>
        <authorList>
            <person name="Varga T."/>
            <person name="Krizsan K."/>
            <person name="Foldi C."/>
            <person name="Dima B."/>
            <person name="Sanchez-Garcia M."/>
            <person name="Sanchez-Ramirez S."/>
            <person name="Szollosi G.J."/>
            <person name="Szarkandi J.G."/>
            <person name="Papp V."/>
            <person name="Albert L."/>
            <person name="Andreopoulos W."/>
            <person name="Angelini C."/>
            <person name="Antonin V."/>
            <person name="Barry K.W."/>
            <person name="Bougher N.L."/>
            <person name="Buchanan P."/>
            <person name="Buyck B."/>
            <person name="Bense V."/>
            <person name="Catcheside P."/>
            <person name="Chovatia M."/>
            <person name="Cooper J."/>
            <person name="Damon W."/>
            <person name="Desjardin D."/>
            <person name="Finy P."/>
            <person name="Geml J."/>
            <person name="Haridas S."/>
            <person name="Hughes K."/>
            <person name="Justo A."/>
            <person name="Karasinski D."/>
            <person name="Kautmanova I."/>
            <person name="Kiss B."/>
            <person name="Kocsube S."/>
            <person name="Kotiranta H."/>
            <person name="LaButti K.M."/>
            <person name="Lechner B.E."/>
            <person name="Liimatainen K."/>
            <person name="Lipzen A."/>
            <person name="Lukacs Z."/>
            <person name="Mihaltcheva S."/>
            <person name="Morgado L.N."/>
            <person name="Niskanen T."/>
            <person name="Noordeloos M.E."/>
            <person name="Ohm R.A."/>
            <person name="Ortiz-Santana B."/>
            <person name="Ovrebo C."/>
            <person name="Racz N."/>
            <person name="Riley R."/>
            <person name="Savchenko A."/>
            <person name="Shiryaev A."/>
            <person name="Soop K."/>
            <person name="Spirin V."/>
            <person name="Szebenyi C."/>
            <person name="Tomsovsky M."/>
            <person name="Tulloss R.E."/>
            <person name="Uehling J."/>
            <person name="Grigoriev I.V."/>
            <person name="Vagvolgyi C."/>
            <person name="Papp T."/>
            <person name="Martin F.M."/>
            <person name="Miettinen O."/>
            <person name="Hibbett D.S."/>
            <person name="Nagy L.G."/>
        </authorList>
    </citation>
    <scope>NUCLEOTIDE SEQUENCE [LARGE SCALE GENOMIC DNA]</scope>
    <source>
        <strain evidence="5 6">FP101781</strain>
    </source>
</reference>
<keyword evidence="1" id="KW-0677">Repeat</keyword>
<feature type="domain" description="K Homology" evidence="4">
    <location>
        <begin position="321"/>
        <end position="386"/>
    </location>
</feature>
<protein>
    <recommendedName>
        <fullName evidence="4">K Homology domain-containing protein</fullName>
    </recommendedName>
</protein>
<feature type="domain" description="K Homology" evidence="4">
    <location>
        <begin position="872"/>
        <end position="949"/>
    </location>
</feature>